<evidence type="ECO:0000313" key="1">
    <source>
        <dbReference type="EnsemblProtists" id="EOD14368"/>
    </source>
</evidence>
<dbReference type="GeneID" id="17277690"/>
<dbReference type="AlphaFoldDB" id="A0A0D3ISY3"/>
<dbReference type="Proteomes" id="UP000013827">
    <property type="component" value="Unassembled WGS sequence"/>
</dbReference>
<dbReference type="KEGG" id="ehx:EMIHUDRAFT_356621"/>
<dbReference type="RefSeq" id="XP_005784846.1">
    <property type="nucleotide sequence ID" value="XM_005784789.1"/>
</dbReference>
<evidence type="ECO:0008006" key="3">
    <source>
        <dbReference type="Google" id="ProtNLM"/>
    </source>
</evidence>
<evidence type="ECO:0000313" key="2">
    <source>
        <dbReference type="Proteomes" id="UP000013827"/>
    </source>
</evidence>
<dbReference type="PaxDb" id="2903-EOD14368"/>
<proteinExistence type="predicted"/>
<dbReference type="GeneID" id="17260478"/>
<accession>A0A0D3ISY3</accession>
<dbReference type="RefSeq" id="XP_005792058.1">
    <property type="nucleotide sequence ID" value="XM_005792001.1"/>
</dbReference>
<dbReference type="GeneID" id="17284900"/>
<sequence>MATQVGVLRLQLSRRIELRLIRVWLWATEPPLRPSAVGATATAAAGRAAAATVAVVRAAAANKAAARAAAAAEEAGSVGAATVEAAGRRR</sequence>
<reference evidence="1" key="2">
    <citation type="submission" date="2024-10" db="UniProtKB">
        <authorList>
            <consortium name="EnsemblProtists"/>
        </authorList>
    </citation>
    <scope>IDENTIFICATION</scope>
</reference>
<dbReference type="HOGENOM" id="CLU_2461532_0_0_1"/>
<dbReference type="RefSeq" id="XP_005766797.1">
    <property type="nucleotide sequence ID" value="XM_005766740.1"/>
</dbReference>
<protein>
    <recommendedName>
        <fullName evidence="3">Secreted protein</fullName>
    </recommendedName>
</protein>
<reference evidence="2" key="1">
    <citation type="journal article" date="2013" name="Nature">
        <title>Pan genome of the phytoplankton Emiliania underpins its global distribution.</title>
        <authorList>
            <person name="Read B.A."/>
            <person name="Kegel J."/>
            <person name="Klute M.J."/>
            <person name="Kuo A."/>
            <person name="Lefebvre S.C."/>
            <person name="Maumus F."/>
            <person name="Mayer C."/>
            <person name="Miller J."/>
            <person name="Monier A."/>
            <person name="Salamov A."/>
            <person name="Young J."/>
            <person name="Aguilar M."/>
            <person name="Claverie J.M."/>
            <person name="Frickenhaus S."/>
            <person name="Gonzalez K."/>
            <person name="Herman E.K."/>
            <person name="Lin Y.C."/>
            <person name="Napier J."/>
            <person name="Ogata H."/>
            <person name="Sarno A.F."/>
            <person name="Shmutz J."/>
            <person name="Schroeder D."/>
            <person name="de Vargas C."/>
            <person name="Verret F."/>
            <person name="von Dassow P."/>
            <person name="Valentin K."/>
            <person name="Van de Peer Y."/>
            <person name="Wheeler G."/>
            <person name="Dacks J.B."/>
            <person name="Delwiche C.F."/>
            <person name="Dyhrman S.T."/>
            <person name="Glockner G."/>
            <person name="John U."/>
            <person name="Richards T."/>
            <person name="Worden A.Z."/>
            <person name="Zhang X."/>
            <person name="Grigoriev I.V."/>
            <person name="Allen A.E."/>
            <person name="Bidle K."/>
            <person name="Borodovsky M."/>
            <person name="Bowler C."/>
            <person name="Brownlee C."/>
            <person name="Cock J.M."/>
            <person name="Elias M."/>
            <person name="Gladyshev V.N."/>
            <person name="Groth M."/>
            <person name="Guda C."/>
            <person name="Hadaegh A."/>
            <person name="Iglesias-Rodriguez M.D."/>
            <person name="Jenkins J."/>
            <person name="Jones B.M."/>
            <person name="Lawson T."/>
            <person name="Leese F."/>
            <person name="Lindquist E."/>
            <person name="Lobanov A."/>
            <person name="Lomsadze A."/>
            <person name="Malik S.B."/>
            <person name="Marsh M.E."/>
            <person name="Mackinder L."/>
            <person name="Mock T."/>
            <person name="Mueller-Roeber B."/>
            <person name="Pagarete A."/>
            <person name="Parker M."/>
            <person name="Probert I."/>
            <person name="Quesneville H."/>
            <person name="Raines C."/>
            <person name="Rensing S.A."/>
            <person name="Riano-Pachon D.M."/>
            <person name="Richier S."/>
            <person name="Rokitta S."/>
            <person name="Shiraiwa Y."/>
            <person name="Soanes D.M."/>
            <person name="van der Giezen M."/>
            <person name="Wahlund T.M."/>
            <person name="Williams B."/>
            <person name="Wilson W."/>
            <person name="Wolfe G."/>
            <person name="Wurch L.L."/>
        </authorList>
    </citation>
    <scope>NUCLEOTIDE SEQUENCE</scope>
</reference>
<name>A0A0D3ISY3_EMIH1</name>
<dbReference type="EnsemblProtists" id="EOD14368">
    <property type="protein sequence ID" value="EOD14368"/>
    <property type="gene ID" value="EMIHUDRAFT_356621"/>
</dbReference>
<organism evidence="1 2">
    <name type="scientific">Emiliania huxleyi (strain CCMP1516)</name>
    <dbReference type="NCBI Taxonomy" id="280463"/>
    <lineage>
        <taxon>Eukaryota</taxon>
        <taxon>Haptista</taxon>
        <taxon>Haptophyta</taxon>
        <taxon>Prymnesiophyceae</taxon>
        <taxon>Isochrysidales</taxon>
        <taxon>Noelaerhabdaceae</taxon>
        <taxon>Emiliania</taxon>
    </lineage>
</organism>
<keyword evidence="2" id="KW-1185">Reference proteome</keyword>
<dbReference type="KEGG" id="ehx:EMIHUDRAFT_364615"/>
<dbReference type="KEGG" id="ehx:EMIHUDRAFT_351502"/>